<protein>
    <recommendedName>
        <fullName evidence="2">VHS domain-containing protein</fullName>
    </recommendedName>
</protein>
<feature type="region of interest" description="Disordered" evidence="1">
    <location>
        <begin position="357"/>
        <end position="415"/>
    </location>
</feature>
<dbReference type="Gene3D" id="1.25.40.90">
    <property type="match status" value="1"/>
</dbReference>
<comment type="caution">
    <text evidence="3">The sequence shown here is derived from an EMBL/GenBank/DDBJ whole genome shotgun (WGS) entry which is preliminary data.</text>
</comment>
<sequence>MGLRHRLRTIPDFHSQHLLNTLDVCDSVVKNCGPDAAYHISRQKFVTVLYTLLRLRRPSATVQTKLLRLIMYWMVTYSATEAPGIHRLVERLNSEGVQFPPPDNGQPPARLPAPQPSAPALPALMPAPPQKVESLETCAEVLASDYETLIAAIVTQRRTGISPSECATQCSQQMEKLSASTDTVHTAIRTSPPLSGETLNAAIALVTSSRECLICLREGRWPPGLTVAPPASGGMTDPQLIGFEDMVVKEPSPPRDVLQGNESLVAFEALGELAPAQVDESHALPAPVPEQRPNHLLPEGRPFSVSEITTGEPVGSSAPLDSSNEVTELPPEMPAAVTSLPPTAAAAAFDSSFSETAFESGFETSDSEGPAPSHPQPVHVISTSAPIHPPKGYVPPQTDAVSEVEPVETKPDDPFAELMAILDNK</sequence>
<name>A0A9K3CS35_9EUKA</name>
<evidence type="ECO:0000259" key="2">
    <source>
        <dbReference type="PROSITE" id="PS50179"/>
    </source>
</evidence>
<proteinExistence type="predicted"/>
<dbReference type="GO" id="GO:0035091">
    <property type="term" value="F:phosphatidylinositol binding"/>
    <property type="evidence" value="ECO:0007669"/>
    <property type="project" value="InterPro"/>
</dbReference>
<gene>
    <name evidence="3" type="ORF">KIPB_002332</name>
</gene>
<dbReference type="GO" id="GO:0030276">
    <property type="term" value="F:clathrin binding"/>
    <property type="evidence" value="ECO:0007669"/>
    <property type="project" value="TreeGrafter"/>
</dbReference>
<organism evidence="3 4">
    <name type="scientific">Kipferlia bialata</name>
    <dbReference type="NCBI Taxonomy" id="797122"/>
    <lineage>
        <taxon>Eukaryota</taxon>
        <taxon>Metamonada</taxon>
        <taxon>Carpediemonas-like organisms</taxon>
        <taxon>Kipferlia</taxon>
    </lineage>
</organism>
<accession>A0A9K3CS35</accession>
<evidence type="ECO:0000256" key="1">
    <source>
        <dbReference type="SAM" id="MobiDB-lite"/>
    </source>
</evidence>
<dbReference type="GO" id="GO:0007165">
    <property type="term" value="P:signal transduction"/>
    <property type="evidence" value="ECO:0007669"/>
    <property type="project" value="TreeGrafter"/>
</dbReference>
<dbReference type="Proteomes" id="UP000265618">
    <property type="component" value="Unassembled WGS sequence"/>
</dbReference>
<dbReference type="Pfam" id="PF00790">
    <property type="entry name" value="VHS"/>
    <property type="match status" value="1"/>
</dbReference>
<dbReference type="PANTHER" id="PTHR13856">
    <property type="entry name" value="VHS DOMAIN CONTAINING PROTEIN FAMILY"/>
    <property type="match status" value="1"/>
</dbReference>
<dbReference type="GO" id="GO:0043130">
    <property type="term" value="F:ubiquitin binding"/>
    <property type="evidence" value="ECO:0007669"/>
    <property type="project" value="InterPro"/>
</dbReference>
<dbReference type="GO" id="GO:0005768">
    <property type="term" value="C:endosome"/>
    <property type="evidence" value="ECO:0007669"/>
    <property type="project" value="TreeGrafter"/>
</dbReference>
<dbReference type="PANTHER" id="PTHR13856:SF137">
    <property type="entry name" value="GH05942P"/>
    <property type="match status" value="1"/>
</dbReference>
<evidence type="ECO:0000313" key="4">
    <source>
        <dbReference type="Proteomes" id="UP000265618"/>
    </source>
</evidence>
<feature type="region of interest" description="Disordered" evidence="1">
    <location>
        <begin position="284"/>
        <end position="328"/>
    </location>
</feature>
<feature type="compositionally biased region" description="Pro residues" evidence="1">
    <location>
        <begin position="99"/>
        <end position="121"/>
    </location>
</feature>
<feature type="domain" description="VHS" evidence="2">
    <location>
        <begin position="1"/>
        <end position="100"/>
    </location>
</feature>
<dbReference type="InterPro" id="IPR008942">
    <property type="entry name" value="ENTH_VHS"/>
</dbReference>
<feature type="region of interest" description="Disordered" evidence="1">
    <location>
        <begin position="96"/>
        <end position="121"/>
    </location>
</feature>
<evidence type="ECO:0000313" key="3">
    <source>
        <dbReference type="EMBL" id="GIQ81382.1"/>
    </source>
</evidence>
<dbReference type="PROSITE" id="PS50179">
    <property type="entry name" value="VHS"/>
    <property type="match status" value="1"/>
</dbReference>
<dbReference type="InterPro" id="IPR002014">
    <property type="entry name" value="VHS_dom"/>
</dbReference>
<dbReference type="AlphaFoldDB" id="A0A9K3CS35"/>
<dbReference type="EMBL" id="BDIP01000376">
    <property type="protein sequence ID" value="GIQ81382.1"/>
    <property type="molecule type" value="Genomic_DNA"/>
</dbReference>
<dbReference type="SUPFAM" id="SSF48464">
    <property type="entry name" value="ENTH/VHS domain"/>
    <property type="match status" value="1"/>
</dbReference>
<reference evidence="3 4" key="1">
    <citation type="journal article" date="2018" name="PLoS ONE">
        <title>The draft genome of Kipferlia bialata reveals reductive genome evolution in fornicate parasites.</title>
        <authorList>
            <person name="Tanifuji G."/>
            <person name="Takabayashi S."/>
            <person name="Kume K."/>
            <person name="Takagi M."/>
            <person name="Nakayama T."/>
            <person name="Kamikawa R."/>
            <person name="Inagaki Y."/>
            <person name="Hashimoto T."/>
        </authorList>
    </citation>
    <scope>NUCLEOTIDE SEQUENCE [LARGE SCALE GENOMIC DNA]</scope>
    <source>
        <strain evidence="3">NY0173</strain>
    </source>
</reference>
<dbReference type="GO" id="GO:0016020">
    <property type="term" value="C:membrane"/>
    <property type="evidence" value="ECO:0007669"/>
    <property type="project" value="TreeGrafter"/>
</dbReference>
<keyword evidence="4" id="KW-1185">Reference proteome</keyword>